<dbReference type="Proteomes" id="UP000185783">
    <property type="component" value="Unassembled WGS sequence"/>
</dbReference>
<comment type="caution">
    <text evidence="3">The sequence shown here is derived from an EMBL/GenBank/DDBJ whole genome shotgun (WGS) entry which is preliminary data.</text>
</comment>
<dbReference type="Pfam" id="PF03886">
    <property type="entry name" value="ABC_trans_aux"/>
    <property type="match status" value="1"/>
</dbReference>
<keyword evidence="1" id="KW-0732">Signal</keyword>
<sequence length="199" mass="20890">MGVTTLKPIKSILAALLIGATAGCGSTGPSALYDLTAPRNVGAGERSSSAQILVPAPVALQALDTNSIAVAEAGRVYSYYPRVAWADTLPNVFQAKLIETLENTSKFRGVAQPGQGLLIDYQLQTTLRAFEVNVGGGSRAYVEVAARLVNDRDGRSVQARVFSAEVPTASTNTDEAIEALNAASDVVLRDIADWVLKAV</sequence>
<dbReference type="EMBL" id="LVVZ01000005">
    <property type="protein sequence ID" value="OKL45603.1"/>
    <property type="molecule type" value="Genomic_DNA"/>
</dbReference>
<gene>
    <name evidence="3" type="ORF">A3843_03020</name>
</gene>
<proteinExistence type="predicted"/>
<accession>A0A1U7JLI7</accession>
<organism evidence="3 4">
    <name type="scientific">Pseudovibrio exalbescens</name>
    <dbReference type="NCBI Taxonomy" id="197461"/>
    <lineage>
        <taxon>Bacteria</taxon>
        <taxon>Pseudomonadati</taxon>
        <taxon>Pseudomonadota</taxon>
        <taxon>Alphaproteobacteria</taxon>
        <taxon>Hyphomicrobiales</taxon>
        <taxon>Stappiaceae</taxon>
        <taxon>Pseudovibrio</taxon>
    </lineage>
</organism>
<evidence type="ECO:0000313" key="3">
    <source>
        <dbReference type="EMBL" id="OKL45603.1"/>
    </source>
</evidence>
<dbReference type="InterPro" id="IPR005586">
    <property type="entry name" value="ABC_trans_aux"/>
</dbReference>
<keyword evidence="4" id="KW-1185">Reference proteome</keyword>
<reference evidence="3 4" key="1">
    <citation type="submission" date="2016-03" db="EMBL/GenBank/DDBJ databases">
        <title>Genome sequence of Nesiotobacter sp. nov., a moderately halophilic alphaproteobacterium isolated from the Yellow Sea, China.</title>
        <authorList>
            <person name="Zhang G."/>
            <person name="Zhang R."/>
        </authorList>
    </citation>
    <scope>NUCLEOTIDE SEQUENCE [LARGE SCALE GENOMIC DNA]</scope>
    <source>
        <strain evidence="3 4">WB1-6</strain>
    </source>
</reference>
<feature type="chain" id="PRO_5010538482" evidence="1">
    <location>
        <begin position="23"/>
        <end position="199"/>
    </location>
</feature>
<evidence type="ECO:0000256" key="1">
    <source>
        <dbReference type="SAM" id="SignalP"/>
    </source>
</evidence>
<evidence type="ECO:0000313" key="4">
    <source>
        <dbReference type="Proteomes" id="UP000185783"/>
    </source>
</evidence>
<name>A0A1U7JLI7_9HYPH</name>
<feature type="signal peptide" evidence="1">
    <location>
        <begin position="1"/>
        <end position="22"/>
    </location>
</feature>
<dbReference type="AlphaFoldDB" id="A0A1U7JLI7"/>
<dbReference type="Gene3D" id="3.40.50.10610">
    <property type="entry name" value="ABC-type transport auxiliary lipoprotein component"/>
    <property type="match status" value="1"/>
</dbReference>
<evidence type="ECO:0000259" key="2">
    <source>
        <dbReference type="Pfam" id="PF03886"/>
    </source>
</evidence>
<dbReference type="STRING" id="197461.A3843_03020"/>
<protein>
    <submittedName>
        <fullName evidence="3">ABC transporter</fullName>
    </submittedName>
</protein>
<dbReference type="SUPFAM" id="SSF159594">
    <property type="entry name" value="XCC0632-like"/>
    <property type="match status" value="1"/>
</dbReference>
<dbReference type="PROSITE" id="PS51257">
    <property type="entry name" value="PROKAR_LIPOPROTEIN"/>
    <property type="match status" value="1"/>
</dbReference>
<feature type="domain" description="ABC-type transport auxiliary lipoprotein component" evidence="2">
    <location>
        <begin position="33"/>
        <end position="192"/>
    </location>
</feature>